<gene>
    <name evidence="1" type="ORF">DPMN_177149</name>
</gene>
<dbReference type="AlphaFoldDB" id="A0A9D4ILC8"/>
<dbReference type="Proteomes" id="UP000828390">
    <property type="component" value="Unassembled WGS sequence"/>
</dbReference>
<evidence type="ECO:0000313" key="1">
    <source>
        <dbReference type="EMBL" id="KAH3775743.1"/>
    </source>
</evidence>
<organism evidence="1 2">
    <name type="scientific">Dreissena polymorpha</name>
    <name type="common">Zebra mussel</name>
    <name type="synonym">Mytilus polymorpha</name>
    <dbReference type="NCBI Taxonomy" id="45954"/>
    <lineage>
        <taxon>Eukaryota</taxon>
        <taxon>Metazoa</taxon>
        <taxon>Spiralia</taxon>
        <taxon>Lophotrochozoa</taxon>
        <taxon>Mollusca</taxon>
        <taxon>Bivalvia</taxon>
        <taxon>Autobranchia</taxon>
        <taxon>Heteroconchia</taxon>
        <taxon>Euheterodonta</taxon>
        <taxon>Imparidentia</taxon>
        <taxon>Neoheterodontei</taxon>
        <taxon>Myida</taxon>
        <taxon>Dreissenoidea</taxon>
        <taxon>Dreissenidae</taxon>
        <taxon>Dreissena</taxon>
    </lineage>
</organism>
<reference evidence="1" key="1">
    <citation type="journal article" date="2019" name="bioRxiv">
        <title>The Genome of the Zebra Mussel, Dreissena polymorpha: A Resource for Invasive Species Research.</title>
        <authorList>
            <person name="McCartney M.A."/>
            <person name="Auch B."/>
            <person name="Kono T."/>
            <person name="Mallez S."/>
            <person name="Zhang Y."/>
            <person name="Obille A."/>
            <person name="Becker A."/>
            <person name="Abrahante J.E."/>
            <person name="Garbe J."/>
            <person name="Badalamenti J.P."/>
            <person name="Herman A."/>
            <person name="Mangelson H."/>
            <person name="Liachko I."/>
            <person name="Sullivan S."/>
            <person name="Sone E.D."/>
            <person name="Koren S."/>
            <person name="Silverstein K.A.T."/>
            <person name="Beckman K.B."/>
            <person name="Gohl D.M."/>
        </authorList>
    </citation>
    <scope>NUCLEOTIDE SEQUENCE</scope>
    <source>
        <strain evidence="1">Duluth1</strain>
        <tissue evidence="1">Whole animal</tissue>
    </source>
</reference>
<keyword evidence="2" id="KW-1185">Reference proteome</keyword>
<dbReference type="EMBL" id="JAIWYP010000009">
    <property type="protein sequence ID" value="KAH3775743.1"/>
    <property type="molecule type" value="Genomic_DNA"/>
</dbReference>
<comment type="caution">
    <text evidence="1">The sequence shown here is derived from an EMBL/GenBank/DDBJ whole genome shotgun (WGS) entry which is preliminary data.</text>
</comment>
<sequence length="76" mass="8369">MRIVKASVFATQVCNIKARQSVCWRIKVSALYRGATPDKSVHLNLFPPGPYSGPVGTDLLITAHSNRKKQGILFSK</sequence>
<protein>
    <submittedName>
        <fullName evidence="1">Uncharacterized protein</fullName>
    </submittedName>
</protein>
<reference evidence="1" key="2">
    <citation type="submission" date="2020-11" db="EMBL/GenBank/DDBJ databases">
        <authorList>
            <person name="McCartney M.A."/>
            <person name="Auch B."/>
            <person name="Kono T."/>
            <person name="Mallez S."/>
            <person name="Becker A."/>
            <person name="Gohl D.M."/>
            <person name="Silverstein K.A.T."/>
            <person name="Koren S."/>
            <person name="Bechman K.B."/>
            <person name="Herman A."/>
            <person name="Abrahante J.E."/>
            <person name="Garbe J."/>
        </authorList>
    </citation>
    <scope>NUCLEOTIDE SEQUENCE</scope>
    <source>
        <strain evidence="1">Duluth1</strain>
        <tissue evidence="1">Whole animal</tissue>
    </source>
</reference>
<evidence type="ECO:0000313" key="2">
    <source>
        <dbReference type="Proteomes" id="UP000828390"/>
    </source>
</evidence>
<accession>A0A9D4ILC8</accession>
<name>A0A9D4ILC8_DREPO</name>
<proteinExistence type="predicted"/>